<evidence type="ECO:0000259" key="13">
    <source>
        <dbReference type="Pfam" id="PF04452"/>
    </source>
</evidence>
<evidence type="ECO:0000256" key="8">
    <source>
        <dbReference type="ARBA" id="ARBA00022679"/>
    </source>
</evidence>
<dbReference type="STRING" id="227377.CBU_1960"/>
<dbReference type="AlphaFoldDB" id="Q83AE1"/>
<dbReference type="HOGENOM" id="CLU_067442_5_1_6"/>
<dbReference type="SUPFAM" id="SSF88697">
    <property type="entry name" value="PUA domain-like"/>
    <property type="match status" value="1"/>
</dbReference>
<dbReference type="PANTHER" id="PTHR30027">
    <property type="entry name" value="RIBOSOMAL RNA SMALL SUBUNIT METHYLTRANSFERASE E"/>
    <property type="match status" value="1"/>
</dbReference>
<feature type="domain" description="Ribosomal RNA small subunit methyltransferase E methyltransferase" evidence="13">
    <location>
        <begin position="94"/>
        <end position="251"/>
    </location>
</feature>
<reference evidence="15 16" key="1">
    <citation type="journal article" date="2003" name="Proc. Natl. Acad. Sci. U.S.A.">
        <title>Complete genome sequence of the Q-fever pathogen, Coxiella burnetii.</title>
        <authorList>
            <person name="Seshadri R."/>
            <person name="Paulsen I.T."/>
            <person name="Eisen J.A."/>
            <person name="Read T.D."/>
            <person name="Nelson K.E."/>
            <person name="Nelson W.C."/>
            <person name="Ward N.L."/>
            <person name="Tettelin H."/>
            <person name="Davidsen T.M."/>
            <person name="Beanan M.J."/>
            <person name="Deboy R.T."/>
            <person name="Daugherty S.C."/>
            <person name="Brinkac L.M."/>
            <person name="Madupu R."/>
            <person name="Dodson R.J."/>
            <person name="Khouri H.M."/>
            <person name="Lee K.H."/>
            <person name="Carty H.A."/>
            <person name="Scanlan D."/>
            <person name="Heinzen R.A."/>
            <person name="Thompson H.A."/>
            <person name="Samuel J.E."/>
            <person name="Fraser C.M."/>
            <person name="Heidelberg J.F."/>
        </authorList>
    </citation>
    <scope>NUCLEOTIDE SEQUENCE [LARGE SCALE GENOMIC DNA]</scope>
    <source>
        <strain evidence="16">RSA 493 / Nine Mile phase I</strain>
    </source>
</reference>
<organism evidence="15 16">
    <name type="scientific">Coxiella burnetii (strain RSA 493 / Nine Mile phase I)</name>
    <dbReference type="NCBI Taxonomy" id="227377"/>
    <lineage>
        <taxon>Bacteria</taxon>
        <taxon>Pseudomonadati</taxon>
        <taxon>Pseudomonadota</taxon>
        <taxon>Gammaproteobacteria</taxon>
        <taxon>Legionellales</taxon>
        <taxon>Coxiellaceae</taxon>
        <taxon>Coxiella</taxon>
    </lineage>
</organism>
<keyword evidence="8 12" id="KW-0808">Transferase</keyword>
<dbReference type="Gene3D" id="2.40.240.20">
    <property type="entry name" value="Hypothetical PUA domain-like, domain 1"/>
    <property type="match status" value="1"/>
</dbReference>
<dbReference type="CDD" id="cd18084">
    <property type="entry name" value="RsmE-like"/>
    <property type="match status" value="1"/>
</dbReference>
<dbReference type="GeneID" id="1209873"/>
<dbReference type="PATRIC" id="fig|227377.7.peg.1947"/>
<reference evidence="15 16" key="2">
    <citation type="journal article" date="2009" name="Infect. Immun.">
        <title>Comparative genomics reveal extensive transposon-mediated genomic plasticity and diversity among potential effector proteins within the genus Coxiella.</title>
        <authorList>
            <person name="Beare P.A."/>
            <person name="Unsworth N."/>
            <person name="Andoh M."/>
            <person name="Voth D.E."/>
            <person name="Omsland A."/>
            <person name="Gilk S.D."/>
            <person name="Williams K.P."/>
            <person name="Sobral B.W."/>
            <person name="Kupko J.J.III."/>
            <person name="Porcella S.F."/>
            <person name="Samuel J.E."/>
            <person name="Heinzen R.A."/>
        </authorList>
    </citation>
    <scope>NUCLEOTIDE SEQUENCE [LARGE SCALE GENOMIC DNA]</scope>
    <source>
        <strain evidence="16">RSA 493 / Nine Mile phase I</strain>
    </source>
</reference>
<evidence type="ECO:0000256" key="10">
    <source>
        <dbReference type="ARBA" id="ARBA00025699"/>
    </source>
</evidence>
<dbReference type="InterPro" id="IPR015947">
    <property type="entry name" value="PUA-like_sf"/>
</dbReference>
<dbReference type="RefSeq" id="WP_010958567.1">
    <property type="nucleotide sequence ID" value="NC_002971.4"/>
</dbReference>
<dbReference type="Gene3D" id="3.40.1280.10">
    <property type="match status" value="1"/>
</dbReference>
<dbReference type="GO" id="GO:0005737">
    <property type="term" value="C:cytoplasm"/>
    <property type="evidence" value="ECO:0007669"/>
    <property type="project" value="UniProtKB-SubCell"/>
</dbReference>
<evidence type="ECO:0000256" key="4">
    <source>
        <dbReference type="ARBA" id="ARBA00013673"/>
    </source>
</evidence>
<keyword evidence="5 12" id="KW-0963">Cytoplasm</keyword>
<comment type="catalytic activity">
    <reaction evidence="11 12">
        <text>uridine(1498) in 16S rRNA + S-adenosyl-L-methionine = N(3)-methyluridine(1498) in 16S rRNA + S-adenosyl-L-homocysteine + H(+)</text>
        <dbReference type="Rhea" id="RHEA:42920"/>
        <dbReference type="Rhea" id="RHEA-COMP:10283"/>
        <dbReference type="Rhea" id="RHEA-COMP:10284"/>
        <dbReference type="ChEBI" id="CHEBI:15378"/>
        <dbReference type="ChEBI" id="CHEBI:57856"/>
        <dbReference type="ChEBI" id="CHEBI:59789"/>
        <dbReference type="ChEBI" id="CHEBI:65315"/>
        <dbReference type="ChEBI" id="CHEBI:74502"/>
        <dbReference type="EC" id="2.1.1.193"/>
    </reaction>
</comment>
<evidence type="ECO:0000256" key="7">
    <source>
        <dbReference type="ARBA" id="ARBA00022603"/>
    </source>
</evidence>
<evidence type="ECO:0000313" key="15">
    <source>
        <dbReference type="EMBL" id="AAO91449.2"/>
    </source>
</evidence>
<name>Q83AE1_COXBU</name>
<evidence type="ECO:0000256" key="12">
    <source>
        <dbReference type="PIRNR" id="PIRNR015601"/>
    </source>
</evidence>
<evidence type="ECO:0000313" key="16">
    <source>
        <dbReference type="Proteomes" id="UP000002671"/>
    </source>
</evidence>
<evidence type="ECO:0000259" key="14">
    <source>
        <dbReference type="Pfam" id="PF20260"/>
    </source>
</evidence>
<dbReference type="SUPFAM" id="SSF75217">
    <property type="entry name" value="alpha/beta knot"/>
    <property type="match status" value="1"/>
</dbReference>
<protein>
    <recommendedName>
        <fullName evidence="4 12">Ribosomal RNA small subunit methyltransferase E</fullName>
        <ecNumber evidence="3 12">2.1.1.193</ecNumber>
    </recommendedName>
</protein>
<dbReference type="InterPro" id="IPR046887">
    <property type="entry name" value="RsmE_PUA-like"/>
</dbReference>
<dbReference type="Proteomes" id="UP000002671">
    <property type="component" value="Chromosome"/>
</dbReference>
<comment type="function">
    <text evidence="10 12">Specifically methylates the N3 position of the uracil ring of uridine 1498 (m3U1498) in 16S rRNA. Acts on the fully assembled 30S ribosomal subunit.</text>
</comment>
<dbReference type="KEGG" id="cbu:CBU_1960"/>
<proteinExistence type="inferred from homology"/>
<evidence type="ECO:0000256" key="11">
    <source>
        <dbReference type="ARBA" id="ARBA00047944"/>
    </source>
</evidence>
<dbReference type="EnsemblBacteria" id="AAO91449">
    <property type="protein sequence ID" value="AAO91449"/>
    <property type="gene ID" value="CBU_1960"/>
</dbReference>
<evidence type="ECO:0000256" key="6">
    <source>
        <dbReference type="ARBA" id="ARBA00022552"/>
    </source>
</evidence>
<keyword evidence="7 12" id="KW-0489">Methyltransferase</keyword>
<accession>Q83AE1</accession>
<dbReference type="OrthoDB" id="9815641at2"/>
<sequence length="260" mass="29110">MSPYFASLHTGYLSRGVFSVRIQRIYYPDQLSVDSTVTLDSRNYHYLLNVLRLREGHKIILFNGDGNNYGGRITRIQKKQVEITIDSKEAGRTESSLFIELGQGISRSEKMDYAIQKAVELGVNRIVPLITERTSTKPKTQKLAHWQGVLISGCEQSGRCCIPELMQAQSLSDWLSQKREGLSLVCHPNAQNSLADFKTTSQRITLLIGPEGGLSDDEVQRATQSGFQVLFLGPRILRTETATVTALSLIQAYFGDLQRL</sequence>
<dbReference type="EMBL" id="AE016828">
    <property type="protein sequence ID" value="AAO91449.2"/>
    <property type="molecule type" value="Genomic_DNA"/>
</dbReference>
<keyword evidence="9 12" id="KW-0949">S-adenosyl-L-methionine</keyword>
<dbReference type="eggNOG" id="COG1385">
    <property type="taxonomic scope" value="Bacteria"/>
</dbReference>
<evidence type="ECO:0000256" key="2">
    <source>
        <dbReference type="ARBA" id="ARBA00005528"/>
    </source>
</evidence>
<dbReference type="PANTHER" id="PTHR30027:SF3">
    <property type="entry name" value="16S RRNA (URACIL(1498)-N(3))-METHYLTRANSFERASE"/>
    <property type="match status" value="1"/>
</dbReference>
<dbReference type="PIRSF" id="PIRSF015601">
    <property type="entry name" value="MTase_slr0722"/>
    <property type="match status" value="1"/>
</dbReference>
<gene>
    <name evidence="15" type="ordered locus">CBU_1960</name>
</gene>
<dbReference type="GO" id="GO:0070042">
    <property type="term" value="F:rRNA (uridine-N3-)-methyltransferase activity"/>
    <property type="evidence" value="ECO:0000318"/>
    <property type="project" value="GO_Central"/>
</dbReference>
<dbReference type="InterPro" id="IPR006700">
    <property type="entry name" value="RsmE"/>
</dbReference>
<evidence type="ECO:0000256" key="9">
    <source>
        <dbReference type="ARBA" id="ARBA00022691"/>
    </source>
</evidence>
<keyword evidence="6 12" id="KW-0698">rRNA processing</keyword>
<dbReference type="Pfam" id="PF20260">
    <property type="entry name" value="PUA_4"/>
    <property type="match status" value="1"/>
</dbReference>
<evidence type="ECO:0000256" key="1">
    <source>
        <dbReference type="ARBA" id="ARBA00004496"/>
    </source>
</evidence>
<dbReference type="InterPro" id="IPR046886">
    <property type="entry name" value="RsmE_MTase_dom"/>
</dbReference>
<feature type="domain" description="Ribosomal RNA small subunit methyltransferase E PUA-like" evidence="14">
    <location>
        <begin position="39"/>
        <end position="85"/>
    </location>
</feature>
<comment type="similarity">
    <text evidence="2 12">Belongs to the RNA methyltransferase RsmE family.</text>
</comment>
<evidence type="ECO:0000256" key="3">
    <source>
        <dbReference type="ARBA" id="ARBA00012328"/>
    </source>
</evidence>
<dbReference type="Pfam" id="PF04452">
    <property type="entry name" value="Methyltrans_RNA"/>
    <property type="match status" value="1"/>
</dbReference>
<dbReference type="NCBIfam" id="TIGR00046">
    <property type="entry name" value="RsmE family RNA methyltransferase"/>
    <property type="match status" value="1"/>
</dbReference>
<evidence type="ECO:0000256" key="5">
    <source>
        <dbReference type="ARBA" id="ARBA00022490"/>
    </source>
</evidence>
<keyword evidence="16" id="KW-1185">Reference proteome</keyword>
<dbReference type="GO" id="GO:0070475">
    <property type="term" value="P:rRNA base methylation"/>
    <property type="evidence" value="ECO:0000318"/>
    <property type="project" value="GO_Central"/>
</dbReference>
<dbReference type="NCBIfam" id="NF008692">
    <property type="entry name" value="PRK11713.1-5"/>
    <property type="match status" value="1"/>
</dbReference>
<dbReference type="InterPro" id="IPR029028">
    <property type="entry name" value="Alpha/beta_knot_MTases"/>
</dbReference>
<dbReference type="RefSeq" id="NP_820935.2">
    <property type="nucleotide sequence ID" value="NC_002971.4"/>
</dbReference>
<comment type="subcellular location">
    <subcellularLocation>
        <location evidence="1 12">Cytoplasm</location>
    </subcellularLocation>
</comment>
<dbReference type="EC" id="2.1.1.193" evidence="3 12"/>
<dbReference type="InterPro" id="IPR029026">
    <property type="entry name" value="tRNA_m1G_MTases_N"/>
</dbReference>